<name>A0A2H3EEJ7_ARMGA</name>
<organism evidence="2 3">
    <name type="scientific">Armillaria gallica</name>
    <name type="common">Bulbous honey fungus</name>
    <name type="synonym">Armillaria bulbosa</name>
    <dbReference type="NCBI Taxonomy" id="47427"/>
    <lineage>
        <taxon>Eukaryota</taxon>
        <taxon>Fungi</taxon>
        <taxon>Dikarya</taxon>
        <taxon>Basidiomycota</taxon>
        <taxon>Agaricomycotina</taxon>
        <taxon>Agaricomycetes</taxon>
        <taxon>Agaricomycetidae</taxon>
        <taxon>Agaricales</taxon>
        <taxon>Marasmiineae</taxon>
        <taxon>Physalacriaceae</taxon>
        <taxon>Armillaria</taxon>
    </lineage>
</organism>
<accession>A0A2H3EEJ7</accession>
<protein>
    <submittedName>
        <fullName evidence="2">Uncharacterized protein</fullName>
    </submittedName>
</protein>
<sequence length="168" mass="18908">MDEGHLPFPASHKSTPSLTRSTAGSIFGPRSCNEGIVVSVIQPSPNRPLQDGKRRLHQGRKSGYLQFKEEQLIYKTFSRLLSPPYVHSVPRSNQAVSRRFSRPARAAGTMANTIMGGMDLSVPGLFTRTMILERPTPFLASVKHRMHGVEASFPTTRCRFNRRVDRRF</sequence>
<feature type="region of interest" description="Disordered" evidence="1">
    <location>
        <begin position="1"/>
        <end position="25"/>
    </location>
</feature>
<evidence type="ECO:0000256" key="1">
    <source>
        <dbReference type="SAM" id="MobiDB-lite"/>
    </source>
</evidence>
<keyword evidence="3" id="KW-1185">Reference proteome</keyword>
<proteinExistence type="predicted"/>
<dbReference type="AlphaFoldDB" id="A0A2H3EEJ7"/>
<dbReference type="Proteomes" id="UP000217790">
    <property type="component" value="Unassembled WGS sequence"/>
</dbReference>
<evidence type="ECO:0000313" key="2">
    <source>
        <dbReference type="EMBL" id="PBL04435.1"/>
    </source>
</evidence>
<evidence type="ECO:0000313" key="3">
    <source>
        <dbReference type="Proteomes" id="UP000217790"/>
    </source>
</evidence>
<dbReference type="EMBL" id="KZ293644">
    <property type="protein sequence ID" value="PBL04435.1"/>
    <property type="molecule type" value="Genomic_DNA"/>
</dbReference>
<reference evidence="3" key="1">
    <citation type="journal article" date="2017" name="Nat. Ecol. Evol.">
        <title>Genome expansion and lineage-specific genetic innovations in the forest pathogenic fungi Armillaria.</title>
        <authorList>
            <person name="Sipos G."/>
            <person name="Prasanna A.N."/>
            <person name="Walter M.C."/>
            <person name="O'Connor E."/>
            <person name="Balint B."/>
            <person name="Krizsan K."/>
            <person name="Kiss B."/>
            <person name="Hess J."/>
            <person name="Varga T."/>
            <person name="Slot J."/>
            <person name="Riley R."/>
            <person name="Boka B."/>
            <person name="Rigling D."/>
            <person name="Barry K."/>
            <person name="Lee J."/>
            <person name="Mihaltcheva S."/>
            <person name="LaButti K."/>
            <person name="Lipzen A."/>
            <person name="Waldron R."/>
            <person name="Moloney N.M."/>
            <person name="Sperisen C."/>
            <person name="Kredics L."/>
            <person name="Vagvoelgyi C."/>
            <person name="Patrignani A."/>
            <person name="Fitzpatrick D."/>
            <person name="Nagy I."/>
            <person name="Doyle S."/>
            <person name="Anderson J.B."/>
            <person name="Grigoriev I.V."/>
            <person name="Gueldener U."/>
            <person name="Muensterkoetter M."/>
            <person name="Nagy L.G."/>
        </authorList>
    </citation>
    <scope>NUCLEOTIDE SEQUENCE [LARGE SCALE GENOMIC DNA]</scope>
    <source>
        <strain evidence="3">Ar21-2</strain>
    </source>
</reference>
<feature type="compositionally biased region" description="Polar residues" evidence="1">
    <location>
        <begin position="12"/>
        <end position="24"/>
    </location>
</feature>
<dbReference type="InParanoid" id="A0A2H3EEJ7"/>
<gene>
    <name evidence="2" type="ORF">ARMGADRAFT_53856</name>
</gene>